<sequence>MKLKTLAVGLCTIALLAGCGAKGDDAKSEKEDKTIRIGASVTPHAEILKHVKPALEKKGYKVDIEEFTDYVKPNQALVDDELDANFFQHKPYLVDWAKKANVSDKLTSVFAVHFEPLGIYSNNHTSLKEVADGQKISVPNDPTNGGRALKLLADNGIITLKEGKGVDATKQDIEAYNKKVEIIEMQAETCATSLPDVDFAVVNGNNALNAKISDKVLVTESKDSEAAQTYANIIAVQTAHKDDEKIKDLIAVLNTEDVKKFIEEKYNGIVVPLVPVNE</sequence>
<evidence type="ECO:0000313" key="8">
    <source>
        <dbReference type="EMBL" id="KGJ53371.1"/>
    </source>
</evidence>
<evidence type="ECO:0000256" key="7">
    <source>
        <dbReference type="PIRSR" id="PIRSR002854-1"/>
    </source>
</evidence>
<dbReference type="Gene3D" id="3.40.190.10">
    <property type="entry name" value="Periplasmic binding protein-like II"/>
    <property type="match status" value="2"/>
</dbReference>
<keyword evidence="2" id="KW-0732">Signal</keyword>
<dbReference type="GO" id="GO:0016020">
    <property type="term" value="C:membrane"/>
    <property type="evidence" value="ECO:0007669"/>
    <property type="project" value="UniProtKB-SubCell"/>
</dbReference>
<comment type="subcellular location">
    <subcellularLocation>
        <location evidence="1">Membrane</location>
        <topology evidence="1">Lipid-anchor</topology>
    </subcellularLocation>
</comment>
<dbReference type="SUPFAM" id="SSF53850">
    <property type="entry name" value="Periplasmic binding protein-like II"/>
    <property type="match status" value="1"/>
</dbReference>
<organism evidence="8 9">
    <name type="scientific">Clostridium innocuum</name>
    <dbReference type="NCBI Taxonomy" id="1522"/>
    <lineage>
        <taxon>Bacteria</taxon>
        <taxon>Bacillati</taxon>
        <taxon>Bacillota</taxon>
        <taxon>Clostridia</taxon>
        <taxon>Eubacteriales</taxon>
        <taxon>Clostridiaceae</taxon>
        <taxon>Clostridium</taxon>
    </lineage>
</organism>
<dbReference type="PIRSF" id="PIRSF002854">
    <property type="entry name" value="MetQ"/>
    <property type="match status" value="1"/>
</dbReference>
<comment type="caution">
    <text evidence="8">The sequence shown here is derived from an EMBL/GenBank/DDBJ whole genome shotgun (WGS) entry which is preliminary data.</text>
</comment>
<name>A0A099I775_CLOIN</name>
<dbReference type="RefSeq" id="WP_044905149.1">
    <property type="nucleotide sequence ID" value="NZ_JQIF01000040.1"/>
</dbReference>
<keyword evidence="3" id="KW-0472">Membrane</keyword>
<dbReference type="PANTHER" id="PTHR30429">
    <property type="entry name" value="D-METHIONINE-BINDING LIPOPROTEIN METQ"/>
    <property type="match status" value="1"/>
</dbReference>
<dbReference type="Proteomes" id="UP000030008">
    <property type="component" value="Unassembled WGS sequence"/>
</dbReference>
<feature type="lipid moiety-binding region" description="S-diacylglycerol cysteine" evidence="7">
    <location>
        <position position="19"/>
    </location>
</feature>
<gene>
    <name evidence="8" type="ORF">CIAN88_09360</name>
</gene>
<comment type="similarity">
    <text evidence="6">Belongs to the nlpA lipoprotein family.</text>
</comment>
<evidence type="ECO:0000256" key="2">
    <source>
        <dbReference type="ARBA" id="ARBA00022729"/>
    </source>
</evidence>
<dbReference type="PROSITE" id="PS51257">
    <property type="entry name" value="PROKAR_LIPOPROTEIN"/>
    <property type="match status" value="1"/>
</dbReference>
<evidence type="ECO:0000256" key="1">
    <source>
        <dbReference type="ARBA" id="ARBA00004635"/>
    </source>
</evidence>
<evidence type="ECO:0000256" key="6">
    <source>
        <dbReference type="PIRNR" id="PIRNR002854"/>
    </source>
</evidence>
<evidence type="ECO:0000256" key="3">
    <source>
        <dbReference type="ARBA" id="ARBA00023136"/>
    </source>
</evidence>
<accession>A0A099I775</accession>
<reference evidence="8 9" key="1">
    <citation type="submission" date="2014-08" db="EMBL/GenBank/DDBJ databases">
        <title>Clostridium innocuum, an unnegligible vancomycin-resistant pathogen causing extra-intestinal infections.</title>
        <authorList>
            <person name="Feng Y."/>
            <person name="Chiu C.-H."/>
        </authorList>
    </citation>
    <scope>NUCLEOTIDE SEQUENCE [LARGE SCALE GENOMIC DNA]</scope>
    <source>
        <strain evidence="8 9">AN88</strain>
    </source>
</reference>
<dbReference type="PANTHER" id="PTHR30429:SF0">
    <property type="entry name" value="METHIONINE-BINDING LIPOPROTEIN METQ"/>
    <property type="match status" value="1"/>
</dbReference>
<keyword evidence="4" id="KW-0564">Palmitate</keyword>
<proteinExistence type="inferred from homology"/>
<evidence type="ECO:0000256" key="5">
    <source>
        <dbReference type="ARBA" id="ARBA00023288"/>
    </source>
</evidence>
<dbReference type="EMBL" id="JQIF01000040">
    <property type="protein sequence ID" value="KGJ53371.1"/>
    <property type="molecule type" value="Genomic_DNA"/>
</dbReference>
<dbReference type="AlphaFoldDB" id="A0A099I775"/>
<keyword evidence="5 6" id="KW-0449">Lipoprotein</keyword>
<evidence type="ECO:0000256" key="4">
    <source>
        <dbReference type="ARBA" id="ARBA00023139"/>
    </source>
</evidence>
<protein>
    <recommendedName>
        <fullName evidence="6">Lipoprotein</fullName>
    </recommendedName>
</protein>
<evidence type="ECO:0000313" key="9">
    <source>
        <dbReference type="Proteomes" id="UP000030008"/>
    </source>
</evidence>
<dbReference type="Pfam" id="PF03180">
    <property type="entry name" value="Lipoprotein_9"/>
    <property type="match status" value="1"/>
</dbReference>
<dbReference type="InterPro" id="IPR004872">
    <property type="entry name" value="Lipoprotein_NlpA"/>
</dbReference>